<keyword evidence="2" id="KW-0378">Hydrolase</keyword>
<dbReference type="PROSITE" id="PS00483">
    <property type="entry name" value="DIHYDROOROTASE_2"/>
    <property type="match status" value="1"/>
</dbReference>
<dbReference type="OrthoDB" id="1670005at2759"/>
<dbReference type="Proteomes" id="UP000183365">
    <property type="component" value="Unassembled WGS sequence"/>
</dbReference>
<dbReference type="PROSITE" id="PS00482">
    <property type="entry name" value="DIHYDROOROTASE_1"/>
    <property type="match status" value="1"/>
</dbReference>
<dbReference type="GO" id="GO:0004151">
    <property type="term" value="F:dihydroorotase activity"/>
    <property type="evidence" value="ECO:0007669"/>
    <property type="project" value="EnsemblFungi"/>
</dbReference>
<keyword evidence="4" id="KW-0665">Pyrimidine biosynthesis</keyword>
<dbReference type="GO" id="GO:0006207">
    <property type="term" value="P:'de novo' pyrimidine nucleobase biosynthetic process"/>
    <property type="evidence" value="ECO:0007669"/>
    <property type="project" value="EnsemblFungi"/>
</dbReference>
<proteinExistence type="inferred from homology"/>
<name>A0A1L0AYN8_9ASCO</name>
<dbReference type="PANTHER" id="PTHR43137">
    <property type="entry name" value="DIHYDROOROTASE"/>
    <property type="match status" value="1"/>
</dbReference>
<protein>
    <submittedName>
        <fullName evidence="5">Related to Dihydroorotase</fullName>
    </submittedName>
</protein>
<dbReference type="PANTHER" id="PTHR43137:SF1">
    <property type="entry name" value="DIHYDROOROTASE"/>
    <property type="match status" value="1"/>
</dbReference>
<dbReference type="VEuPathDB" id="FungiDB:HGUI_00019"/>
<dbReference type="InterPro" id="IPR002195">
    <property type="entry name" value="Dihydroorotase_CS"/>
</dbReference>
<keyword evidence="6" id="KW-1185">Reference proteome</keyword>
<evidence type="ECO:0000256" key="3">
    <source>
        <dbReference type="ARBA" id="ARBA00022833"/>
    </source>
</evidence>
<dbReference type="UniPathway" id="UPA00070">
    <property type="reaction ID" value="UER00117"/>
</dbReference>
<evidence type="ECO:0000313" key="6">
    <source>
        <dbReference type="Proteomes" id="UP000183365"/>
    </source>
</evidence>
<gene>
    <name evidence="5" type="ORF">HGUI_00019</name>
</gene>
<dbReference type="PIRSF" id="PIRSF001237">
    <property type="entry name" value="DHOdimr"/>
    <property type="match status" value="1"/>
</dbReference>
<dbReference type="GO" id="GO:0044205">
    <property type="term" value="P:'de novo' UMP biosynthetic process"/>
    <property type="evidence" value="ECO:0007669"/>
    <property type="project" value="UniProtKB-UniPathway"/>
</dbReference>
<dbReference type="InterPro" id="IPR032466">
    <property type="entry name" value="Metal_Hydrolase"/>
</dbReference>
<dbReference type="GO" id="GO:0005737">
    <property type="term" value="C:cytoplasm"/>
    <property type="evidence" value="ECO:0007669"/>
    <property type="project" value="TreeGrafter"/>
</dbReference>
<evidence type="ECO:0000313" key="5">
    <source>
        <dbReference type="EMBL" id="SGZ37819.1"/>
    </source>
</evidence>
<accession>A0A1L0AYN8</accession>
<evidence type="ECO:0000256" key="2">
    <source>
        <dbReference type="ARBA" id="ARBA00022801"/>
    </source>
</evidence>
<organism evidence="5 6">
    <name type="scientific">Hanseniaspora guilliermondii</name>
    <dbReference type="NCBI Taxonomy" id="56406"/>
    <lineage>
        <taxon>Eukaryota</taxon>
        <taxon>Fungi</taxon>
        <taxon>Dikarya</taxon>
        <taxon>Ascomycota</taxon>
        <taxon>Saccharomycotina</taxon>
        <taxon>Saccharomycetes</taxon>
        <taxon>Saccharomycodales</taxon>
        <taxon>Saccharomycodaceae</taxon>
        <taxon>Hanseniaspora</taxon>
    </lineage>
</organism>
<dbReference type="HAMAP" id="MF_00219">
    <property type="entry name" value="PyrC_classII"/>
    <property type="match status" value="1"/>
</dbReference>
<dbReference type="InterPro" id="IPR004721">
    <property type="entry name" value="DHOdimr"/>
</dbReference>
<reference evidence="6" key="1">
    <citation type="submission" date="2016-11" db="EMBL/GenBank/DDBJ databases">
        <authorList>
            <person name="Guldener U."/>
        </authorList>
    </citation>
    <scope>NUCLEOTIDE SEQUENCE [LARGE SCALE GENOMIC DNA]</scope>
</reference>
<dbReference type="AlphaFoldDB" id="A0A1L0AYN8"/>
<keyword evidence="1" id="KW-0479">Metal-binding</keyword>
<keyword evidence="3" id="KW-0862">Zinc</keyword>
<dbReference type="SUPFAM" id="SSF51556">
    <property type="entry name" value="Metallo-dependent hydrolases"/>
    <property type="match status" value="1"/>
</dbReference>
<dbReference type="Gene3D" id="3.20.20.140">
    <property type="entry name" value="Metal-dependent hydrolases"/>
    <property type="match status" value="1"/>
</dbReference>
<sequence length="351" mass="39435">MSTFPLEIGTTCDMHVHLRDGQMCDLVTPTVREGGINVAYIMPNLQPPITTIQQVKEYKAKLESLSPSTKFLMSFYLNEDITPELLDEAKDYIHGIKVYPAGVTTNSKNGVDPTDFTPFYPVLEKMQQYGLVLNIHGENPHKEGSNTTVMSAEPEFLPVLETLHNRFPTLKIVLEHSTTAAAINAVKKINSPYVAATITIHHLFLTIDDVVGSPLNFCKPVAKTYDDKRALIETALSGDSRFFLGTDSAPHIVCNKNKLLGCAAGVYVSKYCVQILAQFWKDNNGDWNNFKKFLSSNGLKFYDLEEKELPQEKCYLIEKKVQIEDEIFDNNGISVIPFKAGETLDFDVEWR</sequence>
<evidence type="ECO:0000256" key="4">
    <source>
        <dbReference type="ARBA" id="ARBA00022975"/>
    </source>
</evidence>
<evidence type="ECO:0000256" key="1">
    <source>
        <dbReference type="ARBA" id="ARBA00022723"/>
    </source>
</evidence>
<dbReference type="EMBL" id="FQNF01000001">
    <property type="protein sequence ID" value="SGZ37819.1"/>
    <property type="molecule type" value="Genomic_DNA"/>
</dbReference>
<dbReference type="GO" id="GO:0046872">
    <property type="term" value="F:metal ion binding"/>
    <property type="evidence" value="ECO:0007669"/>
    <property type="project" value="UniProtKB-KW"/>
</dbReference>
<dbReference type="NCBIfam" id="TIGR00856">
    <property type="entry name" value="pyrC_dimer"/>
    <property type="match status" value="1"/>
</dbReference>